<feature type="region of interest" description="Disordered" evidence="1">
    <location>
        <begin position="527"/>
        <end position="548"/>
    </location>
</feature>
<sequence length="548" mass="61213">MILKRILVSSQFATAMAQTSSNRSTSQRSMSCPPVPTRSKLLRSRRAEHPTVTLELPQLDRYHDRAELALSETITAYGKVNGNVDTNRWKSIRARHGVRLFRGRYLTRKGQTPLLCVGTLRGRFADVLEGLYCDNTEEMLLMNAIKCPRLAESAVLYAVQKKSLLEPYAFTGIKSATIKLAVASNRGLCYFEKMGMVRQRSGKRMAYHVMQSVDLPEYPHQLMHKRVQMSLCYVLEELEDDLVGVYMQGEMNYTAMSCFATTAVSNVLLAVANTLECTRAKKLAHIMAANRPGLRRRNSKKYCYVCKAGASFFDSLNSCAGCSKPVCKKCRFKEHVLARDSTSDSHLKRAEFCSVCISKMNLSSLDQIRVEVSGYSVAELGTMHNGSFCKFEEEAEHFNADIPGSDRSLTSFVRKISAQMQELSARGDNRASSLSSMGKASEDDPEEGKDVLNSSRLKSGQFVVLDKKMDLSGRSPCSATSTSSSSFGHEHDDPEQFRNSLFVKLQQVTSQAEETLFYAREQSLLAHSVRARSRRNTHSSDGSGWTNQ</sequence>
<feature type="region of interest" description="Disordered" evidence="1">
    <location>
        <begin position="423"/>
        <end position="453"/>
    </location>
</feature>
<dbReference type="Proteomes" id="UP001632037">
    <property type="component" value="Unassembled WGS sequence"/>
</dbReference>
<name>A0ABD3FUG2_9STRA</name>
<accession>A0ABD3FUG2</accession>
<dbReference type="Gene3D" id="3.30.530.20">
    <property type="match status" value="1"/>
</dbReference>
<feature type="compositionally biased region" description="Low complexity" evidence="1">
    <location>
        <begin position="18"/>
        <end position="31"/>
    </location>
</feature>
<dbReference type="InterPro" id="IPR023393">
    <property type="entry name" value="START-like_dom_sf"/>
</dbReference>
<evidence type="ECO:0000313" key="3">
    <source>
        <dbReference type="Proteomes" id="UP001632037"/>
    </source>
</evidence>
<comment type="caution">
    <text evidence="2">The sequence shown here is derived from an EMBL/GenBank/DDBJ whole genome shotgun (WGS) entry which is preliminary data.</text>
</comment>
<evidence type="ECO:0008006" key="4">
    <source>
        <dbReference type="Google" id="ProtNLM"/>
    </source>
</evidence>
<dbReference type="PANTHER" id="PTHR13510">
    <property type="entry name" value="FYVE-FINGER-CONTAINING RAB5 EFFECTOR PROTEIN RABENOSYN-5-RELATED"/>
    <property type="match status" value="1"/>
</dbReference>
<reference evidence="2 3" key="1">
    <citation type="submission" date="2024-09" db="EMBL/GenBank/DDBJ databases">
        <title>Genome sequencing and assembly of Phytophthora oleae, isolate VK10A, causative agent of rot of olive drupes.</title>
        <authorList>
            <person name="Conti Taguali S."/>
            <person name="Riolo M."/>
            <person name="La Spada F."/>
            <person name="Cacciola S.O."/>
            <person name="Dionisio G."/>
        </authorList>
    </citation>
    <scope>NUCLEOTIDE SEQUENCE [LARGE SCALE GENOMIC DNA]</scope>
    <source>
        <strain evidence="2 3">VK10A</strain>
    </source>
</reference>
<dbReference type="InterPro" id="IPR011011">
    <property type="entry name" value="Znf_FYVE_PHD"/>
</dbReference>
<dbReference type="CDD" id="cd00065">
    <property type="entry name" value="FYVE_like_SF"/>
    <property type="match status" value="1"/>
</dbReference>
<feature type="region of interest" description="Disordered" evidence="1">
    <location>
        <begin position="17"/>
        <end position="37"/>
    </location>
</feature>
<feature type="compositionally biased region" description="Polar residues" evidence="1">
    <location>
        <begin position="539"/>
        <end position="548"/>
    </location>
</feature>
<evidence type="ECO:0000313" key="2">
    <source>
        <dbReference type="EMBL" id="KAL3669637.1"/>
    </source>
</evidence>
<gene>
    <name evidence="2" type="ORF">V7S43_005021</name>
</gene>
<feature type="region of interest" description="Disordered" evidence="1">
    <location>
        <begin position="471"/>
        <end position="493"/>
    </location>
</feature>
<dbReference type="InterPro" id="IPR052727">
    <property type="entry name" value="Rab4/Rab5_effector"/>
</dbReference>
<protein>
    <recommendedName>
        <fullName evidence="4">FYVE-type domain-containing protein</fullName>
    </recommendedName>
</protein>
<dbReference type="EMBL" id="JBIMZQ010000008">
    <property type="protein sequence ID" value="KAL3669637.1"/>
    <property type="molecule type" value="Genomic_DNA"/>
</dbReference>
<dbReference type="SUPFAM" id="SSF57903">
    <property type="entry name" value="FYVE/PHD zinc finger"/>
    <property type="match status" value="1"/>
</dbReference>
<keyword evidence="3" id="KW-1185">Reference proteome</keyword>
<proteinExistence type="predicted"/>
<organism evidence="2 3">
    <name type="scientific">Phytophthora oleae</name>
    <dbReference type="NCBI Taxonomy" id="2107226"/>
    <lineage>
        <taxon>Eukaryota</taxon>
        <taxon>Sar</taxon>
        <taxon>Stramenopiles</taxon>
        <taxon>Oomycota</taxon>
        <taxon>Peronosporomycetes</taxon>
        <taxon>Peronosporales</taxon>
        <taxon>Peronosporaceae</taxon>
        <taxon>Phytophthora</taxon>
    </lineage>
</organism>
<evidence type="ECO:0000256" key="1">
    <source>
        <dbReference type="SAM" id="MobiDB-lite"/>
    </source>
</evidence>
<dbReference type="PANTHER" id="PTHR13510:SF44">
    <property type="entry name" value="RABENOSYN-5"/>
    <property type="match status" value="1"/>
</dbReference>
<dbReference type="AlphaFoldDB" id="A0ABD3FUG2"/>
<feature type="compositionally biased region" description="Low complexity" evidence="1">
    <location>
        <begin position="472"/>
        <end position="486"/>
    </location>
</feature>